<dbReference type="InterPro" id="IPR055300">
    <property type="entry name" value="CWZF3/5/7"/>
</dbReference>
<feature type="compositionally biased region" description="Basic and acidic residues" evidence="1">
    <location>
        <begin position="405"/>
        <end position="417"/>
    </location>
</feature>
<feature type="compositionally biased region" description="Basic and acidic residues" evidence="1">
    <location>
        <begin position="506"/>
        <end position="534"/>
    </location>
</feature>
<proteinExistence type="predicted"/>
<accession>A0ABQ7LPS9</accession>
<dbReference type="PANTHER" id="PTHR46524:SF16">
    <property type="entry name" value="CW-TYPE DOMAIN-CONTAINING PROTEIN"/>
    <property type="match status" value="1"/>
</dbReference>
<feature type="compositionally biased region" description="Basic residues" evidence="1">
    <location>
        <begin position="350"/>
        <end position="361"/>
    </location>
</feature>
<evidence type="ECO:0000256" key="2">
    <source>
        <dbReference type="SAM" id="SignalP"/>
    </source>
</evidence>
<dbReference type="PANTHER" id="PTHR46524">
    <property type="entry name" value="CW-TYPE ZINC FINGER"/>
    <property type="match status" value="1"/>
</dbReference>
<reference evidence="4 5" key="1">
    <citation type="submission" date="2021-03" db="EMBL/GenBank/DDBJ databases">
        <authorList>
            <person name="King G.J."/>
            <person name="Bancroft I."/>
            <person name="Baten A."/>
            <person name="Bloomfield J."/>
            <person name="Borpatragohain P."/>
            <person name="He Z."/>
            <person name="Irish N."/>
            <person name="Irwin J."/>
            <person name="Liu K."/>
            <person name="Mauleon R.P."/>
            <person name="Moore J."/>
            <person name="Morris R."/>
            <person name="Ostergaard L."/>
            <person name="Wang B."/>
            <person name="Wells R."/>
        </authorList>
    </citation>
    <scope>NUCLEOTIDE SEQUENCE [LARGE SCALE GENOMIC DNA]</scope>
    <source>
        <strain evidence="4">R-o-18</strain>
        <tissue evidence="4">Leaf</tissue>
    </source>
</reference>
<feature type="region of interest" description="Disordered" evidence="1">
    <location>
        <begin position="434"/>
        <end position="677"/>
    </location>
</feature>
<feature type="compositionally biased region" description="Basic and acidic residues" evidence="1">
    <location>
        <begin position="660"/>
        <end position="675"/>
    </location>
</feature>
<evidence type="ECO:0000313" key="4">
    <source>
        <dbReference type="EMBL" id="KAG5387595.1"/>
    </source>
</evidence>
<name>A0ABQ7LPS9_BRACM</name>
<organism evidence="4 5">
    <name type="scientific">Brassica rapa subsp. trilocularis</name>
    <dbReference type="NCBI Taxonomy" id="1813537"/>
    <lineage>
        <taxon>Eukaryota</taxon>
        <taxon>Viridiplantae</taxon>
        <taxon>Streptophyta</taxon>
        <taxon>Embryophyta</taxon>
        <taxon>Tracheophyta</taxon>
        <taxon>Spermatophyta</taxon>
        <taxon>Magnoliopsida</taxon>
        <taxon>eudicotyledons</taxon>
        <taxon>Gunneridae</taxon>
        <taxon>Pentapetalae</taxon>
        <taxon>rosids</taxon>
        <taxon>malvids</taxon>
        <taxon>Brassicales</taxon>
        <taxon>Brassicaceae</taxon>
        <taxon>Brassiceae</taxon>
        <taxon>Brassica</taxon>
    </lineage>
</organism>
<comment type="caution">
    <text evidence="4">The sequence shown here is derived from an EMBL/GenBank/DDBJ whole genome shotgun (WGS) entry which is preliminary data.</text>
</comment>
<evidence type="ECO:0000313" key="5">
    <source>
        <dbReference type="Proteomes" id="UP000823674"/>
    </source>
</evidence>
<feature type="compositionally biased region" description="Basic and acidic residues" evidence="1">
    <location>
        <begin position="593"/>
        <end position="605"/>
    </location>
</feature>
<feature type="chain" id="PRO_5046142553" description="CWZF3/5/7 THD domain-containing protein" evidence="2">
    <location>
        <begin position="22"/>
        <end position="1349"/>
    </location>
</feature>
<evidence type="ECO:0000259" key="3">
    <source>
        <dbReference type="Pfam" id="PF24756"/>
    </source>
</evidence>
<feature type="region of interest" description="Disordered" evidence="1">
    <location>
        <begin position="311"/>
        <end position="421"/>
    </location>
</feature>
<dbReference type="SUPFAM" id="SSF48371">
    <property type="entry name" value="ARM repeat"/>
    <property type="match status" value="1"/>
</dbReference>
<protein>
    <recommendedName>
        <fullName evidence="3">CWZF3/5/7 THD domain-containing protein</fullName>
    </recommendedName>
</protein>
<feature type="compositionally biased region" description="Basic and acidic residues" evidence="1">
    <location>
        <begin position="629"/>
        <end position="647"/>
    </location>
</feature>
<dbReference type="Proteomes" id="UP000823674">
    <property type="component" value="Chromosome A09"/>
</dbReference>
<keyword evidence="2" id="KW-0732">Signal</keyword>
<dbReference type="InterPro" id="IPR016024">
    <property type="entry name" value="ARM-type_fold"/>
</dbReference>
<evidence type="ECO:0000256" key="1">
    <source>
        <dbReference type="SAM" id="MobiDB-lite"/>
    </source>
</evidence>
<keyword evidence="5" id="KW-1185">Reference proteome</keyword>
<sequence>MVKDLFLIVLFHMISVSSSDARNEIGLGFGGGIEEEEDMEMEEDEEEESTHSYVSCVDPDVALSYIDEKLENVLGHFQKDFEGGVSAENLGAKYGGYGSFLSMYQRSPACKSPPQAQNQVTLKLRIRVGSKSDLSLKNVSTYDGKQGLSMMPPSEVEEGLLIGTHDSPTKILMAMVSFPFHKDQLLSPLSDDLIQLGKKGNIMKDALRCVKKEKLKYMPPPSNRLDGSHIVSDTDREVDKESCEELVSKTMKLPLLSCLSPSSIHRAKEIDKVSDSYVEGTLRGMNNTDLDSALMGSKPELEDDVVAFPDQSVEGTESVNTRKDMEEGEHVDPVVKVSKTWNEEQMLKPKLPKAQKSRKSSSRNGLRGKDAAVNVVNTNVPDKLQEDIGDSGESKEQEQSSLVPKAKEEKLSEESAVKESFNGVRNVEEAWKCEPDSKHPIKWSDLNKDGNNTKESVRSEVTNKHSVEGGVKNVMEPERELSGTCKKPKTGKSRFSALDQPGSNRTMKDVGKASPHEDRKRKQKENKESGDCMREAAVMEPSGEKVRKQKRLKGSSCEGKELPESCDSAGDTRKRCREGEGYITMDKPGTTKKAAESLRDNKEGYCTESEPQQEKAKESRNKKRPARKVSMESNKEDSSREHQDPINKLENTNSTKTKVMRHDDHVGSSPLKKEITSQAASNSIKEATDLKHIADRLKNAGNNHESIGFYFQAALKFLHGASLLESSGTENATHKSIVTSKHIYGSTAKLCKFCAHEYEKDKDMGAAALAYKCMEVAYLRITYSSHGNINRYKSEFEASLQVIPSGESPSFASDGENPNKTLAAEKVALSTPVRSSPKVTGNHVLSSGNNSSLSQLLTFSQNVSLAMDASRKAQTAFAVAKGKSSDTRYSSNGITCIKRALDFSFQDMEKLVHAKVVEVDPKTWKSKCGTFECLKDILDVLKSDMFFEGVDVSFSSMKLIAKNVSTRSQALQLVCVVADRLKFLLDPKRRSLVEKMIEEIADGFEVNKCFDPDELFDFVYELMYDGLKNKSGFPEDNATIISELALKVLHKRMEKREVNQELIDPFLPLVMGCLSNQTLLPSALRGLKSLLKFPLPSLREEEEGDSLGDRLVGELSYIAAGGMMNISLDCSLSCFAILKWYISKEITMQQMSVLIKFDRLFEDIETDVHCRALSLIEAIIERRFEFEELPHFVSQVSYSLIHSVVEKISLKCQQILLEYLANYTLSDKILDGHIDIMLQYTRCNDQKKARALTMIRAFFSKFSEPGLGSKSKRKYLNKLSSRFFHKDQLLSPLSDDLIQLGKKGNIMRDAQKCVKKEKLNRLEGIILRGMNNTDLDAALMVQSLNWKMM</sequence>
<feature type="compositionally biased region" description="Basic and acidic residues" evidence="1">
    <location>
        <begin position="445"/>
        <end position="467"/>
    </location>
</feature>
<feature type="domain" description="CWZF3/5/7 THD" evidence="3">
    <location>
        <begin position="668"/>
        <end position="912"/>
    </location>
</feature>
<dbReference type="EMBL" id="JADBGQ010000008">
    <property type="protein sequence ID" value="KAG5387595.1"/>
    <property type="molecule type" value="Genomic_DNA"/>
</dbReference>
<feature type="signal peptide" evidence="2">
    <location>
        <begin position="1"/>
        <end position="21"/>
    </location>
</feature>
<dbReference type="InterPro" id="IPR056406">
    <property type="entry name" value="THD_CWZF3/5/7"/>
</dbReference>
<feature type="compositionally biased region" description="Basic and acidic residues" evidence="1">
    <location>
        <begin position="320"/>
        <end position="333"/>
    </location>
</feature>
<gene>
    <name evidence="4" type="primary">A09p082730.1_BraROA</name>
    <name evidence="4" type="ORF">IGI04_039065</name>
</gene>
<dbReference type="Pfam" id="PF24756">
    <property type="entry name" value="THD_CWZF3-5-7"/>
    <property type="match status" value="1"/>
</dbReference>
<feature type="compositionally biased region" description="Basic and acidic residues" evidence="1">
    <location>
        <begin position="570"/>
        <end position="580"/>
    </location>
</feature>